<dbReference type="Gramene" id="KFK36499">
    <property type="protein sequence ID" value="KFK36499"/>
    <property type="gene ID" value="AALP_AA4G132400"/>
</dbReference>
<proteinExistence type="predicted"/>
<evidence type="ECO:0000313" key="2">
    <source>
        <dbReference type="EMBL" id="KFK36499.1"/>
    </source>
</evidence>
<name>A0A087H2Z7_ARAAL</name>
<organism evidence="2 3">
    <name type="scientific">Arabis alpina</name>
    <name type="common">Alpine rock-cress</name>
    <dbReference type="NCBI Taxonomy" id="50452"/>
    <lineage>
        <taxon>Eukaryota</taxon>
        <taxon>Viridiplantae</taxon>
        <taxon>Streptophyta</taxon>
        <taxon>Embryophyta</taxon>
        <taxon>Tracheophyta</taxon>
        <taxon>Spermatophyta</taxon>
        <taxon>Magnoliopsida</taxon>
        <taxon>eudicotyledons</taxon>
        <taxon>Gunneridae</taxon>
        <taxon>Pentapetalae</taxon>
        <taxon>rosids</taxon>
        <taxon>malvids</taxon>
        <taxon>Brassicales</taxon>
        <taxon>Brassicaceae</taxon>
        <taxon>Arabideae</taxon>
        <taxon>Arabis</taxon>
    </lineage>
</organism>
<protein>
    <submittedName>
        <fullName evidence="2">Uncharacterized protein</fullName>
    </submittedName>
</protein>
<keyword evidence="1" id="KW-1133">Transmembrane helix</keyword>
<dbReference type="Proteomes" id="UP000029120">
    <property type="component" value="Chromosome 4"/>
</dbReference>
<accession>A0A087H2Z7</accession>
<dbReference type="EMBL" id="CM002872">
    <property type="protein sequence ID" value="KFK36499.1"/>
    <property type="molecule type" value="Genomic_DNA"/>
</dbReference>
<dbReference type="AlphaFoldDB" id="A0A087H2Z7"/>
<keyword evidence="1" id="KW-0812">Transmembrane</keyword>
<feature type="transmembrane region" description="Helical" evidence="1">
    <location>
        <begin position="20"/>
        <end position="42"/>
    </location>
</feature>
<evidence type="ECO:0000256" key="1">
    <source>
        <dbReference type="SAM" id="Phobius"/>
    </source>
</evidence>
<keyword evidence="3" id="KW-1185">Reference proteome</keyword>
<gene>
    <name evidence="2" type="ordered locus">AALP_Aa4g132400</name>
</gene>
<evidence type="ECO:0000313" key="3">
    <source>
        <dbReference type="Proteomes" id="UP000029120"/>
    </source>
</evidence>
<reference evidence="3" key="1">
    <citation type="journal article" date="2015" name="Nat. Plants">
        <title>Genome expansion of Arabis alpina linked with retrotransposition and reduced symmetric DNA methylation.</title>
        <authorList>
            <person name="Willing E.M."/>
            <person name="Rawat V."/>
            <person name="Mandakova T."/>
            <person name="Maumus F."/>
            <person name="James G.V."/>
            <person name="Nordstroem K.J."/>
            <person name="Becker C."/>
            <person name="Warthmann N."/>
            <person name="Chica C."/>
            <person name="Szarzynska B."/>
            <person name="Zytnicki M."/>
            <person name="Albani M.C."/>
            <person name="Kiefer C."/>
            <person name="Bergonzi S."/>
            <person name="Castaings L."/>
            <person name="Mateos J.L."/>
            <person name="Berns M.C."/>
            <person name="Bujdoso N."/>
            <person name="Piofczyk T."/>
            <person name="de Lorenzo L."/>
            <person name="Barrero-Sicilia C."/>
            <person name="Mateos I."/>
            <person name="Piednoel M."/>
            <person name="Hagmann J."/>
            <person name="Chen-Min-Tao R."/>
            <person name="Iglesias-Fernandez R."/>
            <person name="Schuster S.C."/>
            <person name="Alonso-Blanco C."/>
            <person name="Roudier F."/>
            <person name="Carbonero P."/>
            <person name="Paz-Ares J."/>
            <person name="Davis S.J."/>
            <person name="Pecinka A."/>
            <person name="Quesneville H."/>
            <person name="Colot V."/>
            <person name="Lysak M.A."/>
            <person name="Weigel D."/>
            <person name="Coupland G."/>
            <person name="Schneeberger K."/>
        </authorList>
    </citation>
    <scope>NUCLEOTIDE SEQUENCE [LARGE SCALE GENOMIC DNA]</scope>
    <source>
        <strain evidence="3">cv. Pajares</strain>
    </source>
</reference>
<sequence length="44" mass="5068">MSSHLQIRFFLKISGLLDRFVMVVSVRSHPLFCVLWILGCLFSA</sequence>
<keyword evidence="1" id="KW-0472">Membrane</keyword>